<keyword evidence="3 4" id="KW-0418">Kinase</keyword>
<dbReference type="NCBIfam" id="TIGR00045">
    <property type="entry name" value="glycerate kinase"/>
    <property type="match status" value="1"/>
</dbReference>
<dbReference type="InterPro" id="IPR018193">
    <property type="entry name" value="Glyc_kinase_flavodox-like_fold"/>
</dbReference>
<evidence type="ECO:0000256" key="1">
    <source>
        <dbReference type="ARBA" id="ARBA00006284"/>
    </source>
</evidence>
<organism evidence="5 6">
    <name type="scientific">Fusobacterium ulcerans</name>
    <dbReference type="NCBI Taxonomy" id="861"/>
    <lineage>
        <taxon>Bacteria</taxon>
        <taxon>Fusobacteriati</taxon>
        <taxon>Fusobacteriota</taxon>
        <taxon>Fusobacteriia</taxon>
        <taxon>Fusobacteriales</taxon>
        <taxon>Fusobacteriaceae</taxon>
        <taxon>Fusobacterium</taxon>
    </lineage>
</organism>
<keyword evidence="2 4" id="KW-0808">Transferase</keyword>
<dbReference type="Gene3D" id="3.90.1510.10">
    <property type="entry name" value="Glycerate kinase, domain 2"/>
    <property type="match status" value="1"/>
</dbReference>
<dbReference type="AlphaFoldDB" id="A0AAX1TSS2"/>
<dbReference type="InterPro" id="IPR036129">
    <property type="entry name" value="Glycerate_kinase_sf"/>
</dbReference>
<reference evidence="5 6" key="1">
    <citation type="submission" date="2018-06" db="EMBL/GenBank/DDBJ databases">
        <authorList>
            <consortium name="Pathogen Informatics"/>
            <person name="Doyle S."/>
        </authorList>
    </citation>
    <scope>NUCLEOTIDE SEQUENCE [LARGE SCALE GENOMIC DNA]</scope>
    <source>
        <strain evidence="5 6">NCTC12112</strain>
    </source>
</reference>
<name>A0AAX1TSS2_9FUSO</name>
<dbReference type="Gene3D" id="3.40.50.10350">
    <property type="entry name" value="Glycerate kinase, domain 1"/>
    <property type="match status" value="1"/>
</dbReference>
<dbReference type="Pfam" id="PF02595">
    <property type="entry name" value="Gly_kinase"/>
    <property type="match status" value="1"/>
</dbReference>
<dbReference type="Proteomes" id="UP000249008">
    <property type="component" value="Chromosome 1"/>
</dbReference>
<dbReference type="InterPro" id="IPR004381">
    <property type="entry name" value="Glycerate_kinase"/>
</dbReference>
<evidence type="ECO:0000313" key="5">
    <source>
        <dbReference type="EMBL" id="SQJ11123.1"/>
    </source>
</evidence>
<accession>A0AAX1TSS2</accession>
<dbReference type="EC" id="2.7.1.31" evidence="5"/>
<evidence type="ECO:0000256" key="3">
    <source>
        <dbReference type="ARBA" id="ARBA00022777"/>
    </source>
</evidence>
<proteinExistence type="inferred from homology"/>
<dbReference type="GeneID" id="78453865"/>
<dbReference type="GO" id="GO:0031388">
    <property type="term" value="P:organic acid phosphorylation"/>
    <property type="evidence" value="ECO:0007669"/>
    <property type="project" value="UniProtKB-UniRule"/>
</dbReference>
<dbReference type="KEGG" id="ful:C4N20_03520"/>
<dbReference type="EMBL" id="LS483487">
    <property type="protein sequence ID" value="SQJ11123.1"/>
    <property type="molecule type" value="Genomic_DNA"/>
</dbReference>
<protein>
    <submittedName>
        <fullName evidence="5">Glycerate kinase</fullName>
        <ecNumber evidence="5">2.7.1.31</ecNumber>
    </submittedName>
</protein>
<dbReference type="RefSeq" id="WP_005980820.1">
    <property type="nucleotide sequence ID" value="NZ_CABKNW010000005.1"/>
</dbReference>
<evidence type="ECO:0000256" key="4">
    <source>
        <dbReference type="PIRNR" id="PIRNR006078"/>
    </source>
</evidence>
<dbReference type="PANTHER" id="PTHR21599:SF0">
    <property type="entry name" value="GLYCERATE KINASE"/>
    <property type="match status" value="1"/>
</dbReference>
<evidence type="ECO:0000256" key="2">
    <source>
        <dbReference type="ARBA" id="ARBA00022679"/>
    </source>
</evidence>
<dbReference type="PANTHER" id="PTHR21599">
    <property type="entry name" value="GLYCERATE KINASE"/>
    <property type="match status" value="1"/>
</dbReference>
<evidence type="ECO:0000313" key="6">
    <source>
        <dbReference type="Proteomes" id="UP000249008"/>
    </source>
</evidence>
<comment type="similarity">
    <text evidence="1 4">Belongs to the glycerate kinase type-1 family.</text>
</comment>
<dbReference type="PIRSF" id="PIRSF006078">
    <property type="entry name" value="GlxK"/>
    <property type="match status" value="1"/>
</dbReference>
<gene>
    <name evidence="5" type="primary">glxK</name>
    <name evidence="5" type="ORF">NCTC12112_02587</name>
</gene>
<dbReference type="GO" id="GO:0008887">
    <property type="term" value="F:glycerate kinase activity"/>
    <property type="evidence" value="ECO:0007669"/>
    <property type="project" value="UniProtKB-UniRule"/>
</dbReference>
<dbReference type="SUPFAM" id="SSF110738">
    <property type="entry name" value="Glycerate kinase I"/>
    <property type="match status" value="1"/>
</dbReference>
<sequence length="382" mass="40934">MKEIKVIIAVDSFKGSASSREVAESIEKGIKKFDRNNIVTKKVSIADGGEGTVEAIVEAVNGEYKFLEVPGPFGDKVKARFGVIRGNAAVLEMAESSGLNLVKRENLNPYKANTYGVGEMLKAILDMGIRDIYIGLGGSATNDGGAGMLTSLGVKFYNSIGERIGYTPEELKNVAKVDISGLDPRISEAHITVLSDVRNCLCGENGASYIYGPQKGAKPEDVKILDKILENYGNIIDNIVGKSFSKEPGSGAAGGLGYALLSICGAEFKEGIVKIMELIELENLIKDADLVITGEGRIDNQSVNGKAPVGIAKTAKKYDIPVIAIVGSSARNLDDIYANGIDLVMDIINEPMNLERAIHDVKELLEFAGEKAMRAFFLRGDH</sequence>
<dbReference type="InterPro" id="IPR018197">
    <property type="entry name" value="Glycerate_kinase_RE-like"/>
</dbReference>